<keyword evidence="1" id="KW-0732">Signal</keyword>
<keyword evidence="3" id="KW-1185">Reference proteome</keyword>
<dbReference type="RefSeq" id="WP_184333610.1">
    <property type="nucleotide sequence ID" value="NZ_JACHHZ010000003.1"/>
</dbReference>
<evidence type="ECO:0000313" key="2">
    <source>
        <dbReference type="EMBL" id="MBB6094388.1"/>
    </source>
</evidence>
<evidence type="ECO:0000313" key="3">
    <source>
        <dbReference type="Proteomes" id="UP000588068"/>
    </source>
</evidence>
<gene>
    <name evidence="2" type="ORF">HNQ60_003269</name>
</gene>
<comment type="caution">
    <text evidence="2">The sequence shown here is derived from an EMBL/GenBank/DDBJ whole genome shotgun (WGS) entry which is preliminary data.</text>
</comment>
<reference evidence="2 3" key="1">
    <citation type="submission" date="2020-08" db="EMBL/GenBank/DDBJ databases">
        <title>Genomic Encyclopedia of Type Strains, Phase IV (KMG-IV): sequencing the most valuable type-strain genomes for metagenomic binning, comparative biology and taxonomic classification.</title>
        <authorList>
            <person name="Goeker M."/>
        </authorList>
    </citation>
    <scope>NUCLEOTIDE SEQUENCE [LARGE SCALE GENOMIC DNA]</scope>
    <source>
        <strain evidence="2 3">DSM 26723</strain>
    </source>
</reference>
<dbReference type="Gene3D" id="1.25.40.10">
    <property type="entry name" value="Tetratricopeptide repeat domain"/>
    <property type="match status" value="2"/>
</dbReference>
<evidence type="ECO:0000256" key="1">
    <source>
        <dbReference type="SAM" id="SignalP"/>
    </source>
</evidence>
<feature type="chain" id="PRO_5032703972" evidence="1">
    <location>
        <begin position="22"/>
        <end position="417"/>
    </location>
</feature>
<dbReference type="AlphaFoldDB" id="A0A841HQK5"/>
<organism evidence="2 3">
    <name type="scientific">Povalibacter uvarum</name>
    <dbReference type="NCBI Taxonomy" id="732238"/>
    <lineage>
        <taxon>Bacteria</taxon>
        <taxon>Pseudomonadati</taxon>
        <taxon>Pseudomonadota</taxon>
        <taxon>Gammaproteobacteria</taxon>
        <taxon>Steroidobacterales</taxon>
        <taxon>Steroidobacteraceae</taxon>
        <taxon>Povalibacter</taxon>
    </lineage>
</organism>
<dbReference type="SUPFAM" id="SSF48452">
    <property type="entry name" value="TPR-like"/>
    <property type="match status" value="1"/>
</dbReference>
<dbReference type="InterPro" id="IPR011990">
    <property type="entry name" value="TPR-like_helical_dom_sf"/>
</dbReference>
<dbReference type="Pfam" id="PF13432">
    <property type="entry name" value="TPR_16"/>
    <property type="match status" value="2"/>
</dbReference>
<name>A0A841HQK5_9GAMM</name>
<proteinExistence type="predicted"/>
<sequence>MTRVRSIAVALSVAIGMASTAAVLAPATVVAAEPAKPKMSKAVAVPLQAAQKAMAAKQWDAAMAEIKKAQAVPTRTPAEDYQIDEFLGYILVQQKKYAQAAPVFERMLNSGLVPADQVDDRTKAVAQMYFQEKEYRKSAEWAKKWLATHPGQEDMSVLLGQANYLLEDYKGAASVMSGVVTNAEKAGQTPKENYIQIVLSSQFKLDNKDGVAEALKKMVRYYPKPEYWDNLTDIYRRKQNSDRVTLGFYRLMSDVGILKDKGDYMEMSQLAIEAGVPGEAEQTMQKGIDNGTLKSDDKTEQGRYTRLLEAAKKQAAADRASLAQQAKDAEKATQGQASVGLGQAYLSYGMYDEAIAALQAGLKKGGVTDADEAQISLGLAQMKKGQKDAARQTFKAVKADSKWADLAGLWSIRTYQS</sequence>
<feature type="signal peptide" evidence="1">
    <location>
        <begin position="1"/>
        <end position="21"/>
    </location>
</feature>
<dbReference type="Proteomes" id="UP000588068">
    <property type="component" value="Unassembled WGS sequence"/>
</dbReference>
<protein>
    <submittedName>
        <fullName evidence="2">Tetratricopeptide (TPR) repeat protein</fullName>
    </submittedName>
</protein>
<dbReference type="EMBL" id="JACHHZ010000003">
    <property type="protein sequence ID" value="MBB6094388.1"/>
    <property type="molecule type" value="Genomic_DNA"/>
</dbReference>
<accession>A0A841HQK5</accession>